<evidence type="ECO:0000313" key="4">
    <source>
        <dbReference type="Proteomes" id="UP000438182"/>
    </source>
</evidence>
<dbReference type="Pfam" id="PF10756">
    <property type="entry name" value="bPH_6"/>
    <property type="match status" value="1"/>
</dbReference>
<proteinExistence type="predicted"/>
<feature type="non-terminal residue" evidence="3">
    <location>
        <position position="158"/>
    </location>
</feature>
<dbReference type="Proteomes" id="UP000438182">
    <property type="component" value="Unassembled WGS sequence"/>
</dbReference>
<evidence type="ECO:0000259" key="2">
    <source>
        <dbReference type="Pfam" id="PF10756"/>
    </source>
</evidence>
<feature type="transmembrane region" description="Helical" evidence="1">
    <location>
        <begin position="57"/>
        <end position="76"/>
    </location>
</feature>
<feature type="domain" description="Low molecular weight protein antigen 6 PH" evidence="2">
    <location>
        <begin position="77"/>
        <end position="157"/>
    </location>
</feature>
<feature type="transmembrane region" description="Helical" evidence="1">
    <location>
        <begin position="32"/>
        <end position="51"/>
    </location>
</feature>
<evidence type="ECO:0000256" key="1">
    <source>
        <dbReference type="SAM" id="Phobius"/>
    </source>
</evidence>
<dbReference type="InterPro" id="IPR019692">
    <property type="entry name" value="CFP-6_PH"/>
</dbReference>
<gene>
    <name evidence="3" type="ORF">GB864_13485</name>
</gene>
<keyword evidence="4" id="KW-1185">Reference proteome</keyword>
<name>A0A6I4P737_9MICO</name>
<dbReference type="EMBL" id="WSTA01000066">
    <property type="protein sequence ID" value="MWB99557.1"/>
    <property type="molecule type" value="Genomic_DNA"/>
</dbReference>
<sequence length="158" mass="17132">MSVSVIAVVPFWEAWVMPDSSIVRYRSRWSRVLVGITIGVCVAGALGLVVSGELQDLWGTLPFLALVSVLAWALYWRPELVVLPHGVRVVNVLRTVEVAWPAITDVDTRFALTIDTVDGRVSVWAAPAPGLRGAGSISRDRVQHLPETAQRAAGAVRP</sequence>
<evidence type="ECO:0000313" key="3">
    <source>
        <dbReference type="EMBL" id="MWB99557.1"/>
    </source>
</evidence>
<comment type="caution">
    <text evidence="3">The sequence shown here is derived from an EMBL/GenBank/DDBJ whole genome shotgun (WGS) entry which is preliminary data.</text>
</comment>
<keyword evidence="1" id="KW-1133">Transmembrane helix</keyword>
<keyword evidence="1" id="KW-0472">Membrane</keyword>
<reference evidence="3 4" key="1">
    <citation type="submission" date="2019-12" db="EMBL/GenBank/DDBJ databases">
        <authorList>
            <person name="Kim Y.S."/>
        </authorList>
    </citation>
    <scope>NUCLEOTIDE SEQUENCE [LARGE SCALE GENOMIC DNA]</scope>
    <source>
        <strain evidence="3 4">MMS17-SY077</strain>
    </source>
</reference>
<protein>
    <recommendedName>
        <fullName evidence="2">Low molecular weight protein antigen 6 PH domain-containing protein</fullName>
    </recommendedName>
</protein>
<accession>A0A6I4P737</accession>
<organism evidence="3 4">
    <name type="scientific">Agromyces seonyuensis</name>
    <dbReference type="NCBI Taxonomy" id="2662446"/>
    <lineage>
        <taxon>Bacteria</taxon>
        <taxon>Bacillati</taxon>
        <taxon>Actinomycetota</taxon>
        <taxon>Actinomycetes</taxon>
        <taxon>Micrococcales</taxon>
        <taxon>Microbacteriaceae</taxon>
        <taxon>Agromyces</taxon>
    </lineage>
</organism>
<dbReference type="AlphaFoldDB" id="A0A6I4P737"/>
<keyword evidence="1" id="KW-0812">Transmembrane</keyword>